<dbReference type="GO" id="GO:0019843">
    <property type="term" value="F:rRNA binding"/>
    <property type="evidence" value="ECO:0007669"/>
    <property type="project" value="TreeGrafter"/>
</dbReference>
<comment type="caution">
    <text evidence="4">The sequence shown here is derived from an EMBL/GenBank/DDBJ whole genome shotgun (WGS) entry which is preliminary data.</text>
</comment>
<evidence type="ECO:0000256" key="1">
    <source>
        <dbReference type="SAM" id="MobiDB-lite"/>
    </source>
</evidence>
<dbReference type="EMBL" id="JAELVF020000001">
    <property type="protein sequence ID" value="MBU7598955.1"/>
    <property type="molecule type" value="Genomic_DNA"/>
</dbReference>
<feature type="compositionally biased region" description="Gly residues" evidence="1">
    <location>
        <begin position="469"/>
        <end position="494"/>
    </location>
</feature>
<evidence type="ECO:0000259" key="3">
    <source>
        <dbReference type="Pfam" id="PF01926"/>
    </source>
</evidence>
<dbReference type="Proteomes" id="UP000694501">
    <property type="component" value="Unassembled WGS sequence"/>
</dbReference>
<dbReference type="GO" id="GO:0005829">
    <property type="term" value="C:cytosol"/>
    <property type="evidence" value="ECO:0007669"/>
    <property type="project" value="TreeGrafter"/>
</dbReference>
<keyword evidence="2" id="KW-0472">Membrane</keyword>
<feature type="compositionally biased region" description="Low complexity" evidence="1">
    <location>
        <begin position="458"/>
        <end position="468"/>
    </location>
</feature>
<feature type="transmembrane region" description="Helical" evidence="2">
    <location>
        <begin position="603"/>
        <end position="627"/>
    </location>
</feature>
<dbReference type="PANTHER" id="PTHR42698:SF1">
    <property type="entry name" value="GTPASE ERA, MITOCHONDRIAL"/>
    <property type="match status" value="1"/>
</dbReference>
<dbReference type="Pfam" id="PF01926">
    <property type="entry name" value="MMR_HSR1"/>
    <property type="match status" value="1"/>
</dbReference>
<keyword evidence="5" id="KW-1185">Reference proteome</keyword>
<feature type="compositionally biased region" description="Low complexity" evidence="1">
    <location>
        <begin position="1"/>
        <end position="19"/>
    </location>
</feature>
<evidence type="ECO:0000256" key="2">
    <source>
        <dbReference type="SAM" id="Phobius"/>
    </source>
</evidence>
<evidence type="ECO:0000313" key="4">
    <source>
        <dbReference type="EMBL" id="MBU7598955.1"/>
    </source>
</evidence>
<keyword evidence="2" id="KW-1133">Transmembrane helix</keyword>
<keyword evidence="2" id="KW-0812">Transmembrane</keyword>
<feature type="compositionally biased region" description="Low complexity" evidence="1">
    <location>
        <begin position="72"/>
        <end position="89"/>
    </location>
</feature>
<organism evidence="4 5">
    <name type="scientific">Streptomyces tardus</name>
    <dbReference type="NCBI Taxonomy" id="2780544"/>
    <lineage>
        <taxon>Bacteria</taxon>
        <taxon>Bacillati</taxon>
        <taxon>Actinomycetota</taxon>
        <taxon>Actinomycetes</taxon>
        <taxon>Kitasatosporales</taxon>
        <taxon>Streptomycetaceae</taxon>
        <taxon>Streptomyces</taxon>
    </lineage>
</organism>
<dbReference type="AlphaFoldDB" id="A0A949N2H9"/>
<name>A0A949N2H9_9ACTN</name>
<feature type="compositionally biased region" description="Basic and acidic residues" evidence="1">
    <location>
        <begin position="522"/>
        <end position="533"/>
    </location>
</feature>
<dbReference type="GO" id="GO:0005525">
    <property type="term" value="F:GTP binding"/>
    <property type="evidence" value="ECO:0007669"/>
    <property type="project" value="InterPro"/>
</dbReference>
<gene>
    <name evidence="4" type="ORF">JGS22_015395</name>
</gene>
<proteinExistence type="predicted"/>
<feature type="region of interest" description="Disordered" evidence="1">
    <location>
        <begin position="430"/>
        <end position="544"/>
    </location>
</feature>
<feature type="transmembrane region" description="Helical" evidence="2">
    <location>
        <begin position="639"/>
        <end position="659"/>
    </location>
</feature>
<dbReference type="InterPro" id="IPR005662">
    <property type="entry name" value="GTPase_Era-like"/>
</dbReference>
<dbReference type="GO" id="GO:0000028">
    <property type="term" value="P:ribosomal small subunit assembly"/>
    <property type="evidence" value="ECO:0007669"/>
    <property type="project" value="TreeGrafter"/>
</dbReference>
<dbReference type="InterPro" id="IPR006073">
    <property type="entry name" value="GTP-bd"/>
</dbReference>
<sequence length="722" mass="75904">MRTGPLPTGGRAPPRTGRGPPAPGPGARGGSPRARERTPYAWERAPAAESAEDEEQRLTAPFAQSISVPEMPAEAPARAGRRAGPAAPGGERGLGRRLLALRELVGLSRTRLEPDSLAEAVRVLDEASARGRLSRAHTTVAVAGPTGCGKSTLFNALAGAQLSEAGVRRPTTATPVACVWETSERTGGADGLLERLGVPPRARRRAHLREGSHRELGGLVLLDLPDHDSLAEGHRQQVDRLLQLVDAVIWVVDPEKYADAVLHERYLRPLAGHAEVTYVVLNQVDRLPEEAAGELLDDLRRLLDEDGMALGEHGDPGAQVLSLSALSGQGVCELREALGELVSHQLAAARRLAADVDRVVDELRPVCTGEGNARPEGLTAEVRESFEERLAVAVGAAAAGRTAERAWLRQADLACGTSWAGLARWQVRRAGARRGEKPDGWAMGEQPAKDRTKAGRQGRSAALAAVAPAGGGRAEGPAGGTERPGGGSVGGAGDPGPQLSEHGRWAADRGSACQEATGGSPADRELWEPRGDRQSTAWEQHTGRPVVEQAVRGLMDDTTRGLPAAWARAVWHAARTGGGGLPGALDRAVAGARLPVRPVRPRWWTAAAVGQVLLLAFQLIGVCWLLGGLLAGGMGAERWLPFGLLVAGALGGPALAWGCRVAARGPARAFGLEQESRLRRLAADCGRGRVLEPVAAELLRYTEAREQYVVAAGGPESVGPMR</sequence>
<dbReference type="GO" id="GO:0043024">
    <property type="term" value="F:ribosomal small subunit binding"/>
    <property type="evidence" value="ECO:0007669"/>
    <property type="project" value="TreeGrafter"/>
</dbReference>
<dbReference type="PANTHER" id="PTHR42698">
    <property type="entry name" value="GTPASE ERA"/>
    <property type="match status" value="1"/>
</dbReference>
<reference evidence="4" key="1">
    <citation type="submission" date="2021-06" db="EMBL/GenBank/DDBJ databases">
        <title>Sequencing of actinobacteria type strains.</title>
        <authorList>
            <person name="Nguyen G.-S."/>
            <person name="Wentzel A."/>
        </authorList>
    </citation>
    <scope>NUCLEOTIDE SEQUENCE</scope>
    <source>
        <strain evidence="4">P38-E01</strain>
    </source>
</reference>
<evidence type="ECO:0000313" key="5">
    <source>
        <dbReference type="Proteomes" id="UP000694501"/>
    </source>
</evidence>
<protein>
    <submittedName>
        <fullName evidence="4">50S ribosome-binding GTPase</fullName>
    </submittedName>
</protein>
<feature type="region of interest" description="Disordered" evidence="1">
    <location>
        <begin position="1"/>
        <end position="93"/>
    </location>
</feature>
<feature type="domain" description="G" evidence="3">
    <location>
        <begin position="139"/>
        <end position="260"/>
    </location>
</feature>
<accession>A0A949N2H9</accession>